<dbReference type="EMBL" id="BSYI01000024">
    <property type="protein sequence ID" value="GMG83764.1"/>
    <property type="molecule type" value="Genomic_DNA"/>
</dbReference>
<gene>
    <name evidence="2" type="ORF">LNKW23_29780</name>
</gene>
<keyword evidence="3" id="KW-1185">Reference proteome</keyword>
<dbReference type="Gene3D" id="2.60.120.10">
    <property type="entry name" value="Jelly Rolls"/>
    <property type="match status" value="1"/>
</dbReference>
<feature type="domain" description="ChrR-like cupin" evidence="1">
    <location>
        <begin position="123"/>
        <end position="215"/>
    </location>
</feature>
<proteinExistence type="predicted"/>
<sequence length="233" mass="25036">MAYKVRVIRKRPPCVNWPRHTRKDDMTEFPVPEPLLRRYATGSASPGLALLVGAQLDIAEEGRAVVADFEAAGGALLRAAPAAEMSAGALDRVLSALDAPVAASPPPPDPGPLPQRVAIAAGCDFASIPWRFRLPGLSVHEIPGYGPEEVSLMRARPGCALPQHTHEGEEATLVITGAMEDGGAIYRRGDLSLTDERHDHRPRIVGDEICYCLVVLSGSLRFTGLFSRALNYL</sequence>
<dbReference type="InterPro" id="IPR025979">
    <property type="entry name" value="ChrR-like_cupin_dom"/>
</dbReference>
<dbReference type="SUPFAM" id="SSF51182">
    <property type="entry name" value="RmlC-like cupins"/>
    <property type="match status" value="1"/>
</dbReference>
<dbReference type="Gene3D" id="1.10.10.1320">
    <property type="entry name" value="Anti-sigma factor, zinc-finger domain"/>
    <property type="match status" value="1"/>
</dbReference>
<evidence type="ECO:0000313" key="2">
    <source>
        <dbReference type="EMBL" id="GMG83764.1"/>
    </source>
</evidence>
<protein>
    <recommendedName>
        <fullName evidence="1">ChrR-like cupin domain-containing protein</fullName>
    </recommendedName>
</protein>
<comment type="caution">
    <text evidence="2">The sequence shown here is derived from an EMBL/GenBank/DDBJ whole genome shotgun (WGS) entry which is preliminary data.</text>
</comment>
<dbReference type="InterPro" id="IPR041916">
    <property type="entry name" value="Anti_sigma_zinc_sf"/>
</dbReference>
<accession>A0ABQ6LKJ9</accession>
<reference evidence="2 3" key="1">
    <citation type="submission" date="2023-04" db="EMBL/GenBank/DDBJ databases">
        <title>Marinoamorphus aggregata gen. nov., sp. Nov., isolate from tissue of brittle star Ophioplocus japonicus.</title>
        <authorList>
            <person name="Kawano K."/>
            <person name="Sawayama S."/>
            <person name="Nakagawa S."/>
        </authorList>
    </citation>
    <scope>NUCLEOTIDE SEQUENCE [LARGE SCALE GENOMIC DNA]</scope>
    <source>
        <strain evidence="2 3">NKW23</strain>
    </source>
</reference>
<dbReference type="CDD" id="cd20301">
    <property type="entry name" value="cupin_ChrR"/>
    <property type="match status" value="1"/>
</dbReference>
<organism evidence="2 3">
    <name type="scientific">Paralimibaculum aggregatum</name>
    <dbReference type="NCBI Taxonomy" id="3036245"/>
    <lineage>
        <taxon>Bacteria</taxon>
        <taxon>Pseudomonadati</taxon>
        <taxon>Pseudomonadota</taxon>
        <taxon>Alphaproteobacteria</taxon>
        <taxon>Rhodobacterales</taxon>
        <taxon>Paracoccaceae</taxon>
        <taxon>Paralimibaculum</taxon>
    </lineage>
</organism>
<dbReference type="InterPro" id="IPR011051">
    <property type="entry name" value="RmlC_Cupin_sf"/>
</dbReference>
<evidence type="ECO:0000259" key="1">
    <source>
        <dbReference type="Pfam" id="PF12973"/>
    </source>
</evidence>
<name>A0ABQ6LKJ9_9RHOB</name>
<dbReference type="InterPro" id="IPR014710">
    <property type="entry name" value="RmlC-like_jellyroll"/>
</dbReference>
<dbReference type="InterPro" id="IPR012807">
    <property type="entry name" value="Anti-sigma_ChrR"/>
</dbReference>
<evidence type="ECO:0000313" key="3">
    <source>
        <dbReference type="Proteomes" id="UP001239909"/>
    </source>
</evidence>
<dbReference type="Pfam" id="PF12973">
    <property type="entry name" value="Cupin_7"/>
    <property type="match status" value="1"/>
</dbReference>
<dbReference type="Proteomes" id="UP001239909">
    <property type="component" value="Unassembled WGS sequence"/>
</dbReference>